<sequence length="663" mass="77010">MSITDVDIILRRLSGRFHKIFYDREFVGCIQEDFQVILKNRNRCCVVVFPLLGPNYFKAIQYQAEIFDFEVFVLKNKKISSIAVCDKKFLIKNSKIPDRQIMPITEQQCGVGSTLKKKRPERQLYVPPAQRKLSVNETQPQSEQGSSVKLRKCKKSESFKKVKNNNETCKAEQENVNQLSEEPNKRISEINSYKLMENYSFMWWKYALFESPCGNDHNFFNPTVPLTNMLCRTDLNGSMIFDSRRNLFTLYILGNDFVLWQPKVYAFIRSSDNNAKIVPPSNIYLLNKEVTVCEKMALAECSSSITTYVEVINKYSIYCDFDVYLLRSIDNAYTFLDMYSLCYYYLVVNDEYNESDWINELLAEDCKNDDSKNTPNNTSQEKKMVVRDKPSQPEMHLQKNNLNYLRSSMQVIDNVKKEKNELEEEKEIMRKTKENINRKTRPIIKYVDEANDALKIEKDDVNNWEDLFNDEGQLQEDLFKQIIHKVGNDVTIIKAKEDYSDYFTKQVNIEELEHMVELYDFPPTLQTHDLIQAFSEINSDAMYIKWVDDTHAILVLGSSTQAQRAINVKNPLIKVRPMTAASKVTLSTAYKHGLKPAMKRPPTNLQTARRLITTHLGTKSGISKEASAKERDDLKAAREMKKIVKKNEQDAWEGNLKSSKSSN</sequence>
<evidence type="ECO:0008006" key="5">
    <source>
        <dbReference type="Google" id="ProtNLM"/>
    </source>
</evidence>
<dbReference type="EMBL" id="OU900103">
    <property type="protein sequence ID" value="CAG9855080.1"/>
    <property type="molecule type" value="Genomic_DNA"/>
</dbReference>
<dbReference type="PANTHER" id="PTHR21678">
    <property type="entry name" value="GROWTH INHIBITION AND DIFFERENTIATION RELATED PROTEIN 88"/>
    <property type="match status" value="1"/>
</dbReference>
<dbReference type="InterPro" id="IPR012677">
    <property type="entry name" value="Nucleotide-bd_a/b_plait_sf"/>
</dbReference>
<feature type="region of interest" description="Disordered" evidence="2">
    <location>
        <begin position="130"/>
        <end position="149"/>
    </location>
</feature>
<proteinExistence type="predicted"/>
<evidence type="ECO:0000313" key="3">
    <source>
        <dbReference type="EMBL" id="CAG9855080.1"/>
    </source>
</evidence>
<evidence type="ECO:0000256" key="1">
    <source>
        <dbReference type="SAM" id="Coils"/>
    </source>
</evidence>
<dbReference type="PANTHER" id="PTHR21678:SF0">
    <property type="entry name" value="C3H1-TYPE DOMAIN-CONTAINING PROTEIN"/>
    <property type="match status" value="1"/>
</dbReference>
<evidence type="ECO:0000313" key="4">
    <source>
        <dbReference type="Proteomes" id="UP001153712"/>
    </source>
</evidence>
<dbReference type="OrthoDB" id="5418203at2759"/>
<feature type="region of interest" description="Disordered" evidence="2">
    <location>
        <begin position="368"/>
        <end position="393"/>
    </location>
</feature>
<gene>
    <name evidence="3" type="ORF">PHYEVI_LOCUS1540</name>
</gene>
<keyword evidence="1" id="KW-0175">Coiled coil</keyword>
<protein>
    <recommendedName>
        <fullName evidence="5">R3H domain-containing protein</fullName>
    </recommendedName>
</protein>
<dbReference type="Gene3D" id="3.30.70.330">
    <property type="match status" value="1"/>
</dbReference>
<accession>A0A9N9TJK4</accession>
<dbReference type="Proteomes" id="UP001153712">
    <property type="component" value="Chromosome 10"/>
</dbReference>
<feature type="compositionally biased region" description="Basic and acidic residues" evidence="2">
    <location>
        <begin position="380"/>
        <end position="391"/>
    </location>
</feature>
<feature type="compositionally biased region" description="Polar residues" evidence="2">
    <location>
        <begin position="133"/>
        <end position="147"/>
    </location>
</feature>
<evidence type="ECO:0000256" key="2">
    <source>
        <dbReference type="SAM" id="MobiDB-lite"/>
    </source>
</evidence>
<reference evidence="3" key="1">
    <citation type="submission" date="2022-01" db="EMBL/GenBank/DDBJ databases">
        <authorList>
            <person name="King R."/>
        </authorList>
    </citation>
    <scope>NUCLEOTIDE SEQUENCE</scope>
</reference>
<keyword evidence="4" id="KW-1185">Reference proteome</keyword>
<organism evidence="3 4">
    <name type="scientific">Phyllotreta striolata</name>
    <name type="common">Striped flea beetle</name>
    <name type="synonym">Crioceris striolata</name>
    <dbReference type="NCBI Taxonomy" id="444603"/>
    <lineage>
        <taxon>Eukaryota</taxon>
        <taxon>Metazoa</taxon>
        <taxon>Ecdysozoa</taxon>
        <taxon>Arthropoda</taxon>
        <taxon>Hexapoda</taxon>
        <taxon>Insecta</taxon>
        <taxon>Pterygota</taxon>
        <taxon>Neoptera</taxon>
        <taxon>Endopterygota</taxon>
        <taxon>Coleoptera</taxon>
        <taxon>Polyphaga</taxon>
        <taxon>Cucujiformia</taxon>
        <taxon>Chrysomeloidea</taxon>
        <taxon>Chrysomelidae</taxon>
        <taxon>Galerucinae</taxon>
        <taxon>Alticini</taxon>
        <taxon>Phyllotreta</taxon>
    </lineage>
</organism>
<name>A0A9N9TJK4_PHYSR</name>
<feature type="coiled-coil region" evidence="1">
    <location>
        <begin position="405"/>
        <end position="467"/>
    </location>
</feature>
<dbReference type="AlphaFoldDB" id="A0A9N9TJK4"/>
<dbReference type="InterPro" id="IPR039884">
    <property type="entry name" value="R3HC1/R3HCL"/>
</dbReference>